<dbReference type="CDD" id="cd02440">
    <property type="entry name" value="AdoMet_MTases"/>
    <property type="match status" value="1"/>
</dbReference>
<comment type="similarity">
    <text evidence="1">Belongs to the spermidine/spermine synthase family.</text>
</comment>
<evidence type="ECO:0000313" key="6">
    <source>
        <dbReference type="EMBL" id="MFC7747443.1"/>
    </source>
</evidence>
<dbReference type="Gene3D" id="3.40.50.150">
    <property type="entry name" value="Vaccinia Virus protein VP39"/>
    <property type="match status" value="1"/>
</dbReference>
<feature type="domain" description="PABS" evidence="5">
    <location>
        <begin position="1"/>
        <end position="217"/>
    </location>
</feature>
<gene>
    <name evidence="6" type="ORF">ACFQU8_09400</name>
</gene>
<feature type="active site" description="Proton acceptor" evidence="4">
    <location>
        <position position="139"/>
    </location>
</feature>
<comment type="caution">
    <text evidence="6">The sequence shown here is derived from an EMBL/GenBank/DDBJ whole genome shotgun (WGS) entry which is preliminary data.</text>
</comment>
<proteinExistence type="inferred from homology"/>
<organism evidence="6 7">
    <name type="scientific">Lentibacillus kimchii</name>
    <dbReference type="NCBI Taxonomy" id="1542911"/>
    <lineage>
        <taxon>Bacteria</taxon>
        <taxon>Bacillati</taxon>
        <taxon>Bacillota</taxon>
        <taxon>Bacilli</taxon>
        <taxon>Bacillales</taxon>
        <taxon>Bacillaceae</taxon>
        <taxon>Lentibacillus</taxon>
    </lineage>
</organism>
<dbReference type="PANTHER" id="PTHR43317">
    <property type="entry name" value="THERMOSPERMINE SYNTHASE ACAULIS5"/>
    <property type="match status" value="1"/>
</dbReference>
<sequence length="217" mass="24534">METSVHVLDRVQTPRGELQLQRRGSHYEIINNGIFLMATYNGESEKYLVRQALASVASPKRVVIGGLGVGFSLAEALRDSSVTEVVVIEIENKIIEWNRTYLSAFSEASLEDPRTRVIHDDMLEWMKKETGQFDVICLDIDNGPDWTVTEHNHDMYQPDSLRQLASLMRPGGAVSFWSASSSPDFYQLLKRVFHHVTAWKVSQNKGDDDCIYIASLA</sequence>
<evidence type="ECO:0000259" key="5">
    <source>
        <dbReference type="PROSITE" id="PS51006"/>
    </source>
</evidence>
<keyword evidence="2 4" id="KW-0808">Transferase</keyword>
<reference evidence="7" key="1">
    <citation type="journal article" date="2019" name="Int. J. Syst. Evol. Microbiol.">
        <title>The Global Catalogue of Microorganisms (GCM) 10K type strain sequencing project: providing services to taxonomists for standard genome sequencing and annotation.</title>
        <authorList>
            <consortium name="The Broad Institute Genomics Platform"/>
            <consortium name="The Broad Institute Genome Sequencing Center for Infectious Disease"/>
            <person name="Wu L."/>
            <person name="Ma J."/>
        </authorList>
    </citation>
    <scope>NUCLEOTIDE SEQUENCE [LARGE SCALE GENOMIC DNA]</scope>
    <source>
        <strain evidence="7">JCM 30234</strain>
    </source>
</reference>
<dbReference type="InterPro" id="IPR030374">
    <property type="entry name" value="PABS"/>
</dbReference>
<dbReference type="PROSITE" id="PS51006">
    <property type="entry name" value="PABS_2"/>
    <property type="match status" value="1"/>
</dbReference>
<dbReference type="InterPro" id="IPR029063">
    <property type="entry name" value="SAM-dependent_MTases_sf"/>
</dbReference>
<evidence type="ECO:0000256" key="4">
    <source>
        <dbReference type="PROSITE-ProRule" id="PRU00354"/>
    </source>
</evidence>
<dbReference type="Pfam" id="PF01564">
    <property type="entry name" value="Spermine_synth"/>
    <property type="match status" value="1"/>
</dbReference>
<evidence type="ECO:0000256" key="3">
    <source>
        <dbReference type="ARBA" id="ARBA00023115"/>
    </source>
</evidence>
<evidence type="ECO:0000256" key="2">
    <source>
        <dbReference type="ARBA" id="ARBA00022679"/>
    </source>
</evidence>
<dbReference type="PANTHER" id="PTHR43317:SF3">
    <property type="entry name" value="BLR2883 PROTEIN"/>
    <property type="match status" value="1"/>
</dbReference>
<dbReference type="Proteomes" id="UP001596620">
    <property type="component" value="Unassembled WGS sequence"/>
</dbReference>
<name>A0ABW2UW07_9BACI</name>
<keyword evidence="7" id="KW-1185">Reference proteome</keyword>
<dbReference type="SUPFAM" id="SSF53335">
    <property type="entry name" value="S-adenosyl-L-methionine-dependent methyltransferases"/>
    <property type="match status" value="1"/>
</dbReference>
<protein>
    <submittedName>
        <fullName evidence="6">Spermine/spermidine synthase</fullName>
    </submittedName>
</protein>
<evidence type="ECO:0000256" key="1">
    <source>
        <dbReference type="ARBA" id="ARBA00007867"/>
    </source>
</evidence>
<evidence type="ECO:0000313" key="7">
    <source>
        <dbReference type="Proteomes" id="UP001596620"/>
    </source>
</evidence>
<keyword evidence="3 4" id="KW-0620">Polyamine biosynthesis</keyword>
<accession>A0ABW2UW07</accession>
<dbReference type="EMBL" id="JBHTGR010000026">
    <property type="protein sequence ID" value="MFC7747443.1"/>
    <property type="molecule type" value="Genomic_DNA"/>
</dbReference>